<dbReference type="RefSeq" id="WP_104207917.1">
    <property type="nucleotide sequence ID" value="NZ_PHNF01000001.1"/>
</dbReference>
<dbReference type="InterPro" id="IPR037154">
    <property type="entry name" value="YtpR-like_sf"/>
</dbReference>
<dbReference type="Proteomes" id="UP000239785">
    <property type="component" value="Unassembled WGS sequence"/>
</dbReference>
<evidence type="ECO:0000256" key="3">
    <source>
        <dbReference type="PROSITE-ProRule" id="PRU00209"/>
    </source>
</evidence>
<reference evidence="5 6" key="1">
    <citation type="submission" date="2017-11" db="EMBL/GenBank/DDBJ databases">
        <title>Genome sequence of Mesoplasma corruscae ELCA-2 (ATCC 49579).</title>
        <authorList>
            <person name="Lo W.-S."/>
            <person name="Kuo C.-H."/>
        </authorList>
    </citation>
    <scope>NUCLEOTIDE SEQUENCE [LARGE SCALE GENOMIC DNA]</scope>
    <source>
        <strain evidence="5 6">ELCA-2</strain>
    </source>
</reference>
<keyword evidence="1 3" id="KW-0820">tRNA-binding</keyword>
<accession>A0A2S5RHH3</accession>
<dbReference type="Gene3D" id="2.40.50.140">
    <property type="entry name" value="Nucleic acid-binding proteins"/>
    <property type="match status" value="1"/>
</dbReference>
<evidence type="ECO:0000313" key="5">
    <source>
        <dbReference type="EMBL" id="PPE06750.1"/>
    </source>
</evidence>
<keyword evidence="2 3" id="KW-0694">RNA-binding</keyword>
<dbReference type="Gene3D" id="3.30.1940.10">
    <property type="entry name" value="YtpR-like"/>
    <property type="match status" value="1"/>
</dbReference>
<keyword evidence="6" id="KW-1185">Reference proteome</keyword>
<feature type="domain" description="TRNA-binding" evidence="4">
    <location>
        <begin position="81"/>
        <end position="192"/>
    </location>
</feature>
<comment type="caution">
    <text evidence="5">The sequence shown here is derived from an EMBL/GenBank/DDBJ whole genome shotgun (WGS) entry which is preliminary data.</text>
</comment>
<dbReference type="AlphaFoldDB" id="A0A2S5RHH3"/>
<gene>
    <name evidence="5" type="ORF">MCORR_v1c03810</name>
</gene>
<evidence type="ECO:0000313" key="6">
    <source>
        <dbReference type="Proteomes" id="UP000239785"/>
    </source>
</evidence>
<evidence type="ECO:0000256" key="2">
    <source>
        <dbReference type="ARBA" id="ARBA00022884"/>
    </source>
</evidence>
<proteinExistence type="predicted"/>
<evidence type="ECO:0000256" key="1">
    <source>
        <dbReference type="ARBA" id="ARBA00022555"/>
    </source>
</evidence>
<evidence type="ECO:0000259" key="4">
    <source>
        <dbReference type="PROSITE" id="PS50886"/>
    </source>
</evidence>
<sequence length="199" mass="22339">MIQKCGMFYNKQFNTLMVCMTNEKHNQIQTTKNLTILKKDGVIVGFNILDVEIKINKSFITSTDTEIIEFVNKKINLECKLSLNNQFVIGKIDYCESIPQTHLNACKVNIGEGPNLNIVCGASIAREGIFVIVCLPGAWLPDGKLIVTGKLRGYESNGMLCSAAELKLEGFNNNGIVELDSYYQNKVGFDFWRVNDEKN</sequence>
<dbReference type="EMBL" id="PHNF01000001">
    <property type="protein sequence ID" value="PPE06750.1"/>
    <property type="molecule type" value="Genomic_DNA"/>
</dbReference>
<protein>
    <recommendedName>
        <fullName evidence="4">tRNA-binding domain-containing protein</fullName>
    </recommendedName>
</protein>
<dbReference type="InterPro" id="IPR033714">
    <property type="entry name" value="tRNA_bind_bactPheRS"/>
</dbReference>
<dbReference type="InterPro" id="IPR012340">
    <property type="entry name" value="NA-bd_OB-fold"/>
</dbReference>
<organism evidence="5 6">
    <name type="scientific">Mesoplasma corruscae</name>
    <dbReference type="NCBI Taxonomy" id="216874"/>
    <lineage>
        <taxon>Bacteria</taxon>
        <taxon>Bacillati</taxon>
        <taxon>Mycoplasmatota</taxon>
        <taxon>Mollicutes</taxon>
        <taxon>Entomoplasmatales</taxon>
        <taxon>Entomoplasmataceae</taxon>
        <taxon>Mesoplasma</taxon>
    </lineage>
</organism>
<dbReference type="Pfam" id="PF01588">
    <property type="entry name" value="tRNA_bind"/>
    <property type="match status" value="1"/>
</dbReference>
<dbReference type="GO" id="GO:0000049">
    <property type="term" value="F:tRNA binding"/>
    <property type="evidence" value="ECO:0007669"/>
    <property type="project" value="UniProtKB-UniRule"/>
</dbReference>
<name>A0A2S5RHH3_9MOLU</name>
<dbReference type="NCBIfam" id="NF045760">
    <property type="entry name" value="YtpR"/>
    <property type="match status" value="1"/>
</dbReference>
<dbReference type="SUPFAM" id="SSF50249">
    <property type="entry name" value="Nucleic acid-binding proteins"/>
    <property type="match status" value="1"/>
</dbReference>
<dbReference type="OrthoDB" id="9805455at2"/>
<dbReference type="CDD" id="cd02796">
    <property type="entry name" value="tRNA_bind_bactPheRS"/>
    <property type="match status" value="1"/>
</dbReference>
<dbReference type="InterPro" id="IPR002547">
    <property type="entry name" value="tRNA-bd_dom"/>
</dbReference>
<dbReference type="PROSITE" id="PS50886">
    <property type="entry name" value="TRBD"/>
    <property type="match status" value="1"/>
</dbReference>